<evidence type="ECO:0000256" key="4">
    <source>
        <dbReference type="ARBA" id="ARBA00023172"/>
    </source>
</evidence>
<dbReference type="PANTHER" id="PTHR30461">
    <property type="entry name" value="DNA-INVERTASE FROM LAMBDOID PROPHAGE"/>
    <property type="match status" value="1"/>
</dbReference>
<keyword evidence="4" id="KW-0233">DNA recombination</keyword>
<protein>
    <submittedName>
        <fullName evidence="7">Recombinase family protein</fullName>
    </submittedName>
</protein>
<gene>
    <name evidence="7" type="ORF">F4Y08_07705</name>
</gene>
<evidence type="ECO:0000256" key="1">
    <source>
        <dbReference type="ARBA" id="ARBA00009913"/>
    </source>
</evidence>
<dbReference type="InterPro" id="IPR050639">
    <property type="entry name" value="SSR_resolvase"/>
</dbReference>
<dbReference type="GO" id="GO:0003677">
    <property type="term" value="F:DNA binding"/>
    <property type="evidence" value="ECO:0007669"/>
    <property type="project" value="UniProtKB-KW"/>
</dbReference>
<dbReference type="InterPro" id="IPR036162">
    <property type="entry name" value="Resolvase-like_N_sf"/>
</dbReference>
<evidence type="ECO:0000313" key="7">
    <source>
        <dbReference type="EMBL" id="MYD90209.1"/>
    </source>
</evidence>
<dbReference type="SMART" id="SM00857">
    <property type="entry name" value="Resolvase"/>
    <property type="match status" value="1"/>
</dbReference>
<name>A0A6B1DR35_9CHLR</name>
<dbReference type="InterPro" id="IPR009057">
    <property type="entry name" value="Homeodomain-like_sf"/>
</dbReference>
<feature type="region of interest" description="Disordered" evidence="5">
    <location>
        <begin position="186"/>
        <end position="208"/>
    </location>
</feature>
<feature type="domain" description="Resolvase/invertase-type recombinase catalytic" evidence="6">
    <location>
        <begin position="1"/>
        <end position="138"/>
    </location>
</feature>
<comment type="caution">
    <text evidence="7">The sequence shown here is derived from an EMBL/GenBank/DDBJ whole genome shotgun (WGS) entry which is preliminary data.</text>
</comment>
<dbReference type="PROSITE" id="PS00398">
    <property type="entry name" value="RECOMBINASES_2"/>
    <property type="match status" value="1"/>
</dbReference>
<keyword evidence="3" id="KW-0238">DNA-binding</keyword>
<accession>A0A6B1DR35</accession>
<evidence type="ECO:0000256" key="5">
    <source>
        <dbReference type="SAM" id="MobiDB-lite"/>
    </source>
</evidence>
<evidence type="ECO:0000256" key="2">
    <source>
        <dbReference type="ARBA" id="ARBA00022908"/>
    </source>
</evidence>
<dbReference type="PANTHER" id="PTHR30461:SF2">
    <property type="entry name" value="SERINE RECOMBINASE PINE-RELATED"/>
    <property type="match status" value="1"/>
</dbReference>
<dbReference type="InterPro" id="IPR006118">
    <property type="entry name" value="Recombinase_CS"/>
</dbReference>
<organism evidence="7">
    <name type="scientific">Caldilineaceae bacterium SB0662_bin_9</name>
    <dbReference type="NCBI Taxonomy" id="2605258"/>
    <lineage>
        <taxon>Bacteria</taxon>
        <taxon>Bacillati</taxon>
        <taxon>Chloroflexota</taxon>
        <taxon>Caldilineae</taxon>
        <taxon>Caldilineales</taxon>
        <taxon>Caldilineaceae</taxon>
    </lineage>
</organism>
<dbReference type="PROSITE" id="PS51736">
    <property type="entry name" value="RECOMBINASES_3"/>
    <property type="match status" value="1"/>
</dbReference>
<dbReference type="InterPro" id="IPR006119">
    <property type="entry name" value="Resolv_N"/>
</dbReference>
<proteinExistence type="inferred from homology"/>
<dbReference type="SUPFAM" id="SSF46689">
    <property type="entry name" value="Homeodomain-like"/>
    <property type="match status" value="1"/>
</dbReference>
<keyword evidence="2" id="KW-0229">DNA integration</keyword>
<dbReference type="GO" id="GO:0015074">
    <property type="term" value="P:DNA integration"/>
    <property type="evidence" value="ECO:0007669"/>
    <property type="project" value="UniProtKB-KW"/>
</dbReference>
<dbReference type="EMBL" id="VXPY01000052">
    <property type="protein sequence ID" value="MYD90209.1"/>
    <property type="molecule type" value="Genomic_DNA"/>
</dbReference>
<dbReference type="Pfam" id="PF00239">
    <property type="entry name" value="Resolvase"/>
    <property type="match status" value="1"/>
</dbReference>
<evidence type="ECO:0000259" key="6">
    <source>
        <dbReference type="PROSITE" id="PS51736"/>
    </source>
</evidence>
<dbReference type="CDD" id="cd03768">
    <property type="entry name" value="SR_ResInv"/>
    <property type="match status" value="1"/>
</dbReference>
<dbReference type="Pfam" id="PF02796">
    <property type="entry name" value="HTH_7"/>
    <property type="match status" value="1"/>
</dbReference>
<feature type="compositionally biased region" description="Pro residues" evidence="5">
    <location>
        <begin position="198"/>
        <end position="208"/>
    </location>
</feature>
<dbReference type="SUPFAM" id="SSF53041">
    <property type="entry name" value="Resolvase-like"/>
    <property type="match status" value="1"/>
</dbReference>
<sequence>MKVGYVRVGPDEQTHARQVKAIRKQGCRRKRIFVDRCRGSVPAAERPQLQEALAMLDKGDTLVIWRLDRLARSLTDLVAQVGLLKDRGVALLSVSDNLTTKAGSGKQARRLFASLDRFEKDLVDERTKPGRTAALAQGRRGGRPVKLFGDKLELAAKLRRQGSLPVAEIARIVGVSAPTIYRHVNADGSLRGKTKPVPTDPPPEPMHS</sequence>
<dbReference type="GO" id="GO:0000150">
    <property type="term" value="F:DNA strand exchange activity"/>
    <property type="evidence" value="ECO:0007669"/>
    <property type="project" value="InterPro"/>
</dbReference>
<dbReference type="AlphaFoldDB" id="A0A6B1DR35"/>
<dbReference type="Gene3D" id="1.10.10.60">
    <property type="entry name" value="Homeodomain-like"/>
    <property type="match status" value="1"/>
</dbReference>
<dbReference type="InterPro" id="IPR006120">
    <property type="entry name" value="Resolvase_HTH_dom"/>
</dbReference>
<dbReference type="Gene3D" id="3.40.50.1390">
    <property type="entry name" value="Resolvase, N-terminal catalytic domain"/>
    <property type="match status" value="1"/>
</dbReference>
<evidence type="ECO:0000256" key="3">
    <source>
        <dbReference type="ARBA" id="ARBA00023125"/>
    </source>
</evidence>
<comment type="similarity">
    <text evidence="1">Belongs to the site-specific recombinase resolvase family.</text>
</comment>
<reference evidence="7" key="1">
    <citation type="submission" date="2019-09" db="EMBL/GenBank/DDBJ databases">
        <title>Characterisation of the sponge microbiome using genome-centric metagenomics.</title>
        <authorList>
            <person name="Engelberts J.P."/>
            <person name="Robbins S.J."/>
            <person name="De Goeij J.M."/>
            <person name="Aranda M."/>
            <person name="Bell S.C."/>
            <person name="Webster N.S."/>
        </authorList>
    </citation>
    <scope>NUCLEOTIDE SEQUENCE</scope>
    <source>
        <strain evidence="7">SB0662_bin_9</strain>
    </source>
</reference>